<dbReference type="OrthoDB" id="370073at2"/>
<evidence type="ECO:0000313" key="1">
    <source>
        <dbReference type="EMBL" id="ACV36918.1"/>
    </source>
</evidence>
<dbReference type="KEGG" id="app:CAP2UW1_3664"/>
<reference evidence="1" key="1">
    <citation type="submission" date="2009-08" db="EMBL/GenBank/DDBJ databases">
        <authorList>
            <consortium name="US DOE Joint Genome Institute"/>
            <person name="Lucas S."/>
            <person name="Copeland A."/>
            <person name="Lapidus A."/>
            <person name="Glavina del Rio T."/>
            <person name="Dalin E."/>
            <person name="Tice H."/>
            <person name="Bruce D."/>
            <person name="Barry K."/>
            <person name="Pitluck S."/>
            <person name="Lowry S."/>
            <person name="Larimer F."/>
            <person name="Land M."/>
            <person name="Hauser L."/>
            <person name="Kyrpides N."/>
            <person name="Ivanova N."/>
            <person name="McMahon K.D."/>
            <person name="Hugenholtz P."/>
        </authorList>
    </citation>
    <scope>NUCLEOTIDE SEQUENCE</scope>
    <source>
        <strain evidence="1">UW-1</strain>
    </source>
</reference>
<accession>C7RKJ8</accession>
<dbReference type="STRING" id="522306.CAP2UW1_3664"/>
<dbReference type="Pfam" id="PF09684">
    <property type="entry name" value="Tail_P2_I"/>
    <property type="match status" value="1"/>
</dbReference>
<dbReference type="EMBL" id="CP001715">
    <property type="protein sequence ID" value="ACV36918.1"/>
    <property type="molecule type" value="Genomic_DNA"/>
</dbReference>
<name>C7RKJ8_ACCRE</name>
<dbReference type="eggNOG" id="COG4385">
    <property type="taxonomic scope" value="Bacteria"/>
</dbReference>
<organism evidence="1">
    <name type="scientific">Accumulibacter regalis</name>
    <dbReference type="NCBI Taxonomy" id="522306"/>
    <lineage>
        <taxon>Bacteria</taxon>
        <taxon>Pseudomonadati</taxon>
        <taxon>Pseudomonadota</taxon>
        <taxon>Betaproteobacteria</taxon>
        <taxon>Candidatus Accumulibacter</taxon>
    </lineage>
</organism>
<dbReference type="SUPFAM" id="SSF101898">
    <property type="entry name" value="NHL repeat"/>
    <property type="match status" value="1"/>
</dbReference>
<reference evidence="1" key="2">
    <citation type="submission" date="2009-09" db="EMBL/GenBank/DDBJ databases">
        <title>Complete sequence of chromosome of Candidatus Accumulibacter phosphatis clade IIA str. UW-1.</title>
        <authorList>
            <consortium name="US DOE Joint Genome Institute"/>
            <person name="Martin H.G."/>
            <person name="Ivanova N."/>
            <person name="Kunin V."/>
            <person name="Warnecke F."/>
            <person name="Barry K."/>
            <person name="He S."/>
            <person name="Salamov A."/>
            <person name="Szeto E."/>
            <person name="Dalin E."/>
            <person name="Pangilinan J.L."/>
            <person name="Lapidus A."/>
            <person name="Lowry S."/>
            <person name="Kyrpides N.C."/>
            <person name="McMahon K.D."/>
            <person name="Hugenholtz P."/>
        </authorList>
    </citation>
    <scope>NUCLEOTIDE SEQUENCE [LARGE SCALE GENOMIC DNA]</scope>
    <source>
        <strain evidence="1">UW-1</strain>
    </source>
</reference>
<proteinExistence type="predicted"/>
<dbReference type="HOGENOM" id="CLU_387655_0_0_4"/>
<gene>
    <name evidence="1" type="ordered locus">CAP2UW1_3664</name>
</gene>
<dbReference type="AlphaFoldDB" id="C7RKJ8"/>
<protein>
    <submittedName>
        <fullName evidence="1">Phage tail protein</fullName>
    </submittedName>
</protein>
<sequence>MRLIPDSGLRILRGTAHWQLCALRDTARVDDVVMLAPAAAVADDGVAAAGPFAGGYAGMVFDQHCRLFHPRPEDGKVDSVLWGETTSLGVHAGTPQPFVITAAGTEVDGSVTGELPQRPLALAADSADYLYLADPDSKAVWLVDTWQQEVARRIEFAHAPVDLAGCGGDVFVLLADGTTWQLAACAEPLRTPWPALPGAERLAVSAAARGGHLAWVLERAGQFDAALHALHLGQSITLPFCTDIASEAEHPEFGALLVVAQLPGDNFLRLRLLGNQPTLLPPLLAPHYDGRGIALAPDCRIAYWTAQGLRHAAPARAQYRQRGQVFAFALDSEHDQTPWGRLVVEACIPVGTGIRFRAFTRDDLEFADPIDGKGLGGETPVLSQHTWDSDARATQALFRDPSPRPLTPAPADGFALYDAPLIALPGRYLWLVFEFTGTRSKSPRLRSARVEYPGHDLLKKLPRTLWREAAARDFLYRYLMPPAALLDEWQAVAGDRHRLLDSRIAPESALSWLASFLGLVLDACWAPAVQRQMIAEAATLFRTRGTLSSLQRMVEILTGAEVVIIEHFRLRGGGVVGNPHVNASQAVLGVGYRVGGAIGDPRRQALASDKPAAGDDFENFDDFAHRFTVSVVAALDAPQLGCVRRLLELHKPAHTDFTLCTADSGIRAGLGAHLGISSVIGKSAGFAAGVLGDAVLGAGTLLGRPELDREAT</sequence>
<dbReference type="InterPro" id="IPR006521">
    <property type="entry name" value="Tail_protein_I"/>
</dbReference>